<dbReference type="EMBL" id="ARYN01000012">
    <property type="protein sequence ID" value="ORL44868.1"/>
    <property type="molecule type" value="Genomic_DNA"/>
</dbReference>
<evidence type="ECO:0000256" key="1">
    <source>
        <dbReference type="SAM" id="Phobius"/>
    </source>
</evidence>
<organism evidence="3 4">
    <name type="scientific">Zunongwangia atlantica 22II14-10F7</name>
    <dbReference type="NCBI Taxonomy" id="1185767"/>
    <lineage>
        <taxon>Bacteria</taxon>
        <taxon>Pseudomonadati</taxon>
        <taxon>Bacteroidota</taxon>
        <taxon>Flavobacteriia</taxon>
        <taxon>Flavobacteriales</taxon>
        <taxon>Flavobacteriaceae</taxon>
        <taxon>Zunongwangia</taxon>
    </lineage>
</organism>
<dbReference type="STRING" id="1185767.IIF7_13717"/>
<keyword evidence="4" id="KW-1185">Reference proteome</keyword>
<gene>
    <name evidence="3" type="ORF">IIF7_13717</name>
</gene>
<sequence>MKKIFLLFYLLWSSMVFSQADIEDCDTCPPNTVCDDGVCVSNSGPPPPGLDVPIDSNLKFLFIGGLFIGGFFFYKKGHLS</sequence>
<evidence type="ECO:0008006" key="5">
    <source>
        <dbReference type="Google" id="ProtNLM"/>
    </source>
</evidence>
<protein>
    <recommendedName>
        <fullName evidence="5">LPXTG cell wall anchor domain-containing protein</fullName>
    </recommendedName>
</protein>
<feature type="transmembrane region" description="Helical" evidence="1">
    <location>
        <begin position="56"/>
        <end position="74"/>
    </location>
</feature>
<keyword evidence="1" id="KW-0472">Membrane</keyword>
<name>A0A1Y1T1F4_9FLAO</name>
<accession>A0A1Y1T1F4</accession>
<evidence type="ECO:0000313" key="4">
    <source>
        <dbReference type="Proteomes" id="UP000192746"/>
    </source>
</evidence>
<comment type="caution">
    <text evidence="3">The sequence shown here is derived from an EMBL/GenBank/DDBJ whole genome shotgun (WGS) entry which is preliminary data.</text>
</comment>
<proteinExistence type="predicted"/>
<dbReference type="RefSeq" id="WP_084842271.1">
    <property type="nucleotide sequence ID" value="NZ_ARYN01000012.1"/>
</dbReference>
<dbReference type="AlphaFoldDB" id="A0A1Y1T1F4"/>
<feature type="chain" id="PRO_5012327344" description="LPXTG cell wall anchor domain-containing protein" evidence="2">
    <location>
        <begin position="19"/>
        <end position="80"/>
    </location>
</feature>
<keyword evidence="1" id="KW-1133">Transmembrane helix</keyword>
<keyword evidence="2" id="KW-0732">Signal</keyword>
<feature type="signal peptide" evidence="2">
    <location>
        <begin position="1"/>
        <end position="18"/>
    </location>
</feature>
<evidence type="ECO:0000313" key="3">
    <source>
        <dbReference type="EMBL" id="ORL44868.1"/>
    </source>
</evidence>
<reference evidence="3 4" key="1">
    <citation type="submission" date="2013-04" db="EMBL/GenBank/DDBJ databases">
        <title>Zunongwangia sp. 22II14-10F7 Genome Sequencing.</title>
        <authorList>
            <person name="Lai Q."/>
            <person name="Shao Z."/>
        </authorList>
    </citation>
    <scope>NUCLEOTIDE SEQUENCE [LARGE SCALE GENOMIC DNA]</scope>
    <source>
        <strain evidence="3 4">22II14-10F7</strain>
    </source>
</reference>
<evidence type="ECO:0000256" key="2">
    <source>
        <dbReference type="SAM" id="SignalP"/>
    </source>
</evidence>
<dbReference type="Proteomes" id="UP000192746">
    <property type="component" value="Unassembled WGS sequence"/>
</dbReference>
<keyword evidence="1" id="KW-0812">Transmembrane</keyword>